<evidence type="ECO:0000256" key="5">
    <source>
        <dbReference type="ARBA" id="ARBA00023293"/>
    </source>
</evidence>
<evidence type="ECO:0000256" key="3">
    <source>
        <dbReference type="ARBA" id="ARBA00022741"/>
    </source>
</evidence>
<name>A0A1I7SNT5_BURXY</name>
<feature type="compositionally biased region" description="Basic and acidic residues" evidence="6">
    <location>
        <begin position="126"/>
        <end position="136"/>
    </location>
</feature>
<dbReference type="InterPro" id="IPR001245">
    <property type="entry name" value="Ser-Thr/Tyr_kinase_cat_dom"/>
</dbReference>
<dbReference type="Pfam" id="PF07714">
    <property type="entry name" value="PK_Tyr_Ser-Thr"/>
    <property type="match status" value="1"/>
</dbReference>
<dbReference type="AlphaFoldDB" id="A0A1I7SNT5"/>
<evidence type="ECO:0000256" key="1">
    <source>
        <dbReference type="ARBA" id="ARBA00001436"/>
    </source>
</evidence>
<keyword evidence="4" id="KW-0456">Lyase</keyword>
<dbReference type="InterPro" id="IPR000719">
    <property type="entry name" value="Prot_kinase_dom"/>
</dbReference>
<comment type="catalytic activity">
    <reaction evidence="1">
        <text>GTP = 3',5'-cyclic GMP + diphosphate</text>
        <dbReference type="Rhea" id="RHEA:13665"/>
        <dbReference type="ChEBI" id="CHEBI:33019"/>
        <dbReference type="ChEBI" id="CHEBI:37565"/>
        <dbReference type="ChEBI" id="CHEBI:57746"/>
        <dbReference type="EC" id="4.6.1.2"/>
    </reaction>
</comment>
<dbReference type="WBParaSite" id="BXY_1472500.1">
    <property type="protein sequence ID" value="BXY_1472500.1"/>
    <property type="gene ID" value="BXY_1472500"/>
</dbReference>
<feature type="compositionally biased region" description="Acidic residues" evidence="6">
    <location>
        <begin position="137"/>
        <end position="148"/>
    </location>
</feature>
<dbReference type="GO" id="GO:0005524">
    <property type="term" value="F:ATP binding"/>
    <property type="evidence" value="ECO:0007669"/>
    <property type="project" value="InterPro"/>
</dbReference>
<dbReference type="PANTHER" id="PTHR11920">
    <property type="entry name" value="GUANYLYL CYCLASE"/>
    <property type="match status" value="1"/>
</dbReference>
<dbReference type="eggNOG" id="KOG1023">
    <property type="taxonomic scope" value="Eukaryota"/>
</dbReference>
<feature type="domain" description="Protein kinase" evidence="7">
    <location>
        <begin position="1"/>
        <end position="256"/>
    </location>
</feature>
<evidence type="ECO:0000313" key="9">
    <source>
        <dbReference type="WBParaSite" id="BXY_1472500.1"/>
    </source>
</evidence>
<dbReference type="InterPro" id="IPR011009">
    <property type="entry name" value="Kinase-like_dom_sf"/>
</dbReference>
<dbReference type="EC" id="4.6.1.2" evidence="2"/>
<evidence type="ECO:0000259" key="7">
    <source>
        <dbReference type="PROSITE" id="PS50011"/>
    </source>
</evidence>
<organism evidence="8 9">
    <name type="scientific">Bursaphelenchus xylophilus</name>
    <name type="common">Pinewood nematode worm</name>
    <name type="synonym">Aphelenchoides xylophilus</name>
    <dbReference type="NCBI Taxonomy" id="6326"/>
    <lineage>
        <taxon>Eukaryota</taxon>
        <taxon>Metazoa</taxon>
        <taxon>Ecdysozoa</taxon>
        <taxon>Nematoda</taxon>
        <taxon>Chromadorea</taxon>
        <taxon>Rhabditida</taxon>
        <taxon>Tylenchina</taxon>
        <taxon>Tylenchomorpha</taxon>
        <taxon>Aphelenchoidea</taxon>
        <taxon>Aphelenchoididae</taxon>
        <taxon>Bursaphelenchus</taxon>
    </lineage>
</organism>
<sequence length="256" mass="29414">LKLIENENLNKFYGICFNQQNEFVVLWVLCQRGSLEDVLFNEELKISRNFQVSFAKDVVKGLYFIHTSLIKYHGFLCLQNCLVDSNWNVKLTNFVTEEVVADKLRHNELRYHTVKPPTSKKKKGKKEKEVVEKGSDESDNEVSDESDNVLEQQQRSMLEKSDKNATKKYIQQAPEIIRELITTKYLPQGSQSADMYSLGMVLYQVLFKAEPFHERNISPNSKSTYQSVGKITADRRASESPIIALRLQAAAGDLVR</sequence>
<reference evidence="9" key="1">
    <citation type="submission" date="2016-11" db="UniProtKB">
        <authorList>
            <consortium name="WormBaseParasite"/>
        </authorList>
    </citation>
    <scope>IDENTIFICATION</scope>
</reference>
<evidence type="ECO:0000256" key="2">
    <source>
        <dbReference type="ARBA" id="ARBA00012202"/>
    </source>
</evidence>
<dbReference type="SUPFAM" id="SSF56112">
    <property type="entry name" value="Protein kinase-like (PK-like)"/>
    <property type="match status" value="1"/>
</dbReference>
<keyword evidence="3" id="KW-0547">Nucleotide-binding</keyword>
<dbReference type="PANTHER" id="PTHR11920:SF503">
    <property type="entry name" value="RECEPTOR-TYPE GUANYLATE CYCLASE GCY-9"/>
    <property type="match status" value="1"/>
</dbReference>
<dbReference type="Gene3D" id="1.10.510.10">
    <property type="entry name" value="Transferase(Phosphotransferase) domain 1"/>
    <property type="match status" value="2"/>
</dbReference>
<proteinExistence type="predicted"/>
<dbReference type="GO" id="GO:0007168">
    <property type="term" value="P:receptor guanylyl cyclase signaling pathway"/>
    <property type="evidence" value="ECO:0007669"/>
    <property type="project" value="TreeGrafter"/>
</dbReference>
<accession>A0A1I7SNT5</accession>
<dbReference type="InterPro" id="IPR050401">
    <property type="entry name" value="Cyclic_nucleotide_synthase"/>
</dbReference>
<dbReference type="GO" id="GO:0005886">
    <property type="term" value="C:plasma membrane"/>
    <property type="evidence" value="ECO:0007669"/>
    <property type="project" value="TreeGrafter"/>
</dbReference>
<dbReference type="GO" id="GO:0004016">
    <property type="term" value="F:adenylate cyclase activity"/>
    <property type="evidence" value="ECO:0007669"/>
    <property type="project" value="TreeGrafter"/>
</dbReference>
<evidence type="ECO:0000256" key="4">
    <source>
        <dbReference type="ARBA" id="ARBA00023239"/>
    </source>
</evidence>
<feature type="region of interest" description="Disordered" evidence="6">
    <location>
        <begin position="111"/>
        <end position="166"/>
    </location>
</feature>
<dbReference type="Proteomes" id="UP000095284">
    <property type="component" value="Unplaced"/>
</dbReference>
<evidence type="ECO:0000256" key="6">
    <source>
        <dbReference type="SAM" id="MobiDB-lite"/>
    </source>
</evidence>
<protein>
    <recommendedName>
        <fullName evidence="2">guanylate cyclase</fullName>
        <ecNumber evidence="2">4.6.1.2</ecNumber>
    </recommendedName>
</protein>
<dbReference type="GO" id="GO:0004383">
    <property type="term" value="F:guanylate cyclase activity"/>
    <property type="evidence" value="ECO:0007669"/>
    <property type="project" value="UniProtKB-EC"/>
</dbReference>
<dbReference type="GO" id="GO:0001653">
    <property type="term" value="F:peptide receptor activity"/>
    <property type="evidence" value="ECO:0007669"/>
    <property type="project" value="TreeGrafter"/>
</dbReference>
<evidence type="ECO:0000313" key="8">
    <source>
        <dbReference type="Proteomes" id="UP000095284"/>
    </source>
</evidence>
<keyword evidence="5" id="KW-0141">cGMP biosynthesis</keyword>
<dbReference type="GO" id="GO:0004672">
    <property type="term" value="F:protein kinase activity"/>
    <property type="evidence" value="ECO:0007669"/>
    <property type="project" value="InterPro"/>
</dbReference>
<dbReference type="PROSITE" id="PS50011">
    <property type="entry name" value="PROTEIN_KINASE_DOM"/>
    <property type="match status" value="1"/>
</dbReference>